<comment type="caution">
    <text evidence="2">The sequence shown here is derived from an EMBL/GenBank/DDBJ whole genome shotgun (WGS) entry which is preliminary data.</text>
</comment>
<evidence type="ECO:0000313" key="3">
    <source>
        <dbReference type="Proteomes" id="UP000288361"/>
    </source>
</evidence>
<organism evidence="2 3">
    <name type="scientific">Idiomarina piscisalsi</name>
    <dbReference type="NCBI Taxonomy" id="1096243"/>
    <lineage>
        <taxon>Bacteria</taxon>
        <taxon>Pseudomonadati</taxon>
        <taxon>Pseudomonadota</taxon>
        <taxon>Gammaproteobacteria</taxon>
        <taxon>Alteromonadales</taxon>
        <taxon>Idiomarinaceae</taxon>
        <taxon>Idiomarina</taxon>
    </lineage>
</organism>
<proteinExistence type="predicted"/>
<dbReference type="RefSeq" id="WP_126752162.1">
    <property type="nucleotide sequence ID" value="NZ_JBHUMT010000001.1"/>
</dbReference>
<keyword evidence="1" id="KW-0732">Signal</keyword>
<dbReference type="AlphaFoldDB" id="A0A432YSH1"/>
<sequence length="145" mass="15667">MKNLLVASALLAAALLSFSAEARDDVVTLEIKPAVETAKAKEALHDVPFYFAGQSHPEVAQSMGVISTSRKTNAFGKSDREACEWVLLSALKVLQENARENGYDAVINIKSNYNHNEFASAEEFQCGAGFLMAGVALKGEVVKFK</sequence>
<reference evidence="2 3" key="1">
    <citation type="journal article" date="2011" name="Front. Microbiol.">
        <title>Genomic signatures of strain selection and enhancement in Bacillus atrophaeus var. globigii, a historical biowarfare simulant.</title>
        <authorList>
            <person name="Gibbons H.S."/>
            <person name="Broomall S.M."/>
            <person name="McNew L.A."/>
            <person name="Daligault H."/>
            <person name="Chapman C."/>
            <person name="Bruce D."/>
            <person name="Karavis M."/>
            <person name="Krepps M."/>
            <person name="McGregor P.A."/>
            <person name="Hong C."/>
            <person name="Park K.H."/>
            <person name="Akmal A."/>
            <person name="Feldman A."/>
            <person name="Lin J.S."/>
            <person name="Chang W.E."/>
            <person name="Higgs B.W."/>
            <person name="Demirev P."/>
            <person name="Lindquist J."/>
            <person name="Liem A."/>
            <person name="Fochler E."/>
            <person name="Read T.D."/>
            <person name="Tapia R."/>
            <person name="Johnson S."/>
            <person name="Bishop-Lilly K.A."/>
            <person name="Detter C."/>
            <person name="Han C."/>
            <person name="Sozhamannan S."/>
            <person name="Rosenzweig C.N."/>
            <person name="Skowronski E.W."/>
        </authorList>
    </citation>
    <scope>NUCLEOTIDE SEQUENCE [LARGE SCALE GENOMIC DNA]</scope>
    <source>
        <strain evidence="2 3">TPS4-2</strain>
    </source>
</reference>
<name>A0A432YSH1_9GAMM</name>
<feature type="signal peptide" evidence="1">
    <location>
        <begin position="1"/>
        <end position="22"/>
    </location>
</feature>
<dbReference type="EMBL" id="PIQA01000004">
    <property type="protein sequence ID" value="RUO64479.1"/>
    <property type="molecule type" value="Genomic_DNA"/>
</dbReference>
<feature type="chain" id="PRO_5019057834" evidence="1">
    <location>
        <begin position="23"/>
        <end position="145"/>
    </location>
</feature>
<dbReference type="Proteomes" id="UP000288361">
    <property type="component" value="Unassembled WGS sequence"/>
</dbReference>
<gene>
    <name evidence="2" type="ORF">CWI73_07235</name>
</gene>
<evidence type="ECO:0000313" key="2">
    <source>
        <dbReference type="EMBL" id="RUO64479.1"/>
    </source>
</evidence>
<accession>A0A432YSH1</accession>
<protein>
    <submittedName>
        <fullName evidence="2">Excinuclease ABC subunit A</fullName>
    </submittedName>
</protein>
<evidence type="ECO:0000256" key="1">
    <source>
        <dbReference type="SAM" id="SignalP"/>
    </source>
</evidence>